<evidence type="ECO:0000256" key="4">
    <source>
        <dbReference type="ARBA" id="ARBA00022989"/>
    </source>
</evidence>
<sequence length="327" mass="36430">MSARSTRRRSARNRDAQSPSDDEQQLSQANGAVTMNGNGSAHADPVTITTSQDNDDEERENIFLFWPNLIGYSRIVLAIASLYYMPLHPRTCAVLYSISCLLDALDGYAARVFEQSTRFGAVLDMVTDRCTTSCLLVFLSSAFPRWAILFQALIALDFSSHYMHMYVTLVVGGVDSSHKNIDKSKSWLLNLYYTNKTVLFIFCGLNELFFIALYLLSFSSPLLSPHLIKSVEESSGTHIQAGAPMNASLLKQFFPDPYSAAALELARANKMDSTVPWILAGISFPIMFLKNVINVVQLVKASRWLAEVDIQARKAQGLPRKPKAKRV</sequence>
<dbReference type="AlphaFoldDB" id="A0A168IER7"/>
<dbReference type="PANTHER" id="PTHR15362:SF4">
    <property type="entry name" value="CDP-DIACYLGLYCEROL--INOSITOL 3-PHOSPHATIDYLTRANSFERASE"/>
    <property type="match status" value="1"/>
</dbReference>
<feature type="region of interest" description="Disordered" evidence="9">
    <location>
        <begin position="1"/>
        <end position="54"/>
    </location>
</feature>
<protein>
    <submittedName>
        <fullName evidence="11">CDP-diacylglycerol-inositol 3-phosphatidyltransferase PIS</fullName>
    </submittedName>
</protein>
<organism evidence="11 12">
    <name type="scientific">Akanthomyces lecanii RCEF 1005</name>
    <dbReference type="NCBI Taxonomy" id="1081108"/>
    <lineage>
        <taxon>Eukaryota</taxon>
        <taxon>Fungi</taxon>
        <taxon>Dikarya</taxon>
        <taxon>Ascomycota</taxon>
        <taxon>Pezizomycotina</taxon>
        <taxon>Sordariomycetes</taxon>
        <taxon>Hypocreomycetidae</taxon>
        <taxon>Hypocreales</taxon>
        <taxon>Cordycipitaceae</taxon>
        <taxon>Akanthomyces</taxon>
        <taxon>Cordyceps confragosa</taxon>
    </lineage>
</organism>
<evidence type="ECO:0000256" key="3">
    <source>
        <dbReference type="ARBA" id="ARBA00022692"/>
    </source>
</evidence>
<keyword evidence="2 8" id="KW-0808">Transferase</keyword>
<evidence type="ECO:0000256" key="8">
    <source>
        <dbReference type="RuleBase" id="RU003750"/>
    </source>
</evidence>
<keyword evidence="12" id="KW-1185">Reference proteome</keyword>
<proteinExistence type="inferred from homology"/>
<evidence type="ECO:0000313" key="11">
    <source>
        <dbReference type="EMBL" id="OAA79175.1"/>
    </source>
</evidence>
<dbReference type="Proteomes" id="UP000076881">
    <property type="component" value="Unassembled WGS sequence"/>
</dbReference>
<evidence type="ECO:0000256" key="10">
    <source>
        <dbReference type="SAM" id="Phobius"/>
    </source>
</evidence>
<keyword evidence="4 10" id="KW-1133">Transmembrane helix</keyword>
<dbReference type="InterPro" id="IPR000462">
    <property type="entry name" value="CDP-OH_P_trans"/>
</dbReference>
<dbReference type="PANTHER" id="PTHR15362">
    <property type="entry name" value="PHOSPHATIDYLINOSITOL SYNTHASE"/>
    <property type="match status" value="1"/>
</dbReference>
<dbReference type="Pfam" id="PF01066">
    <property type="entry name" value="CDP-OH_P_transf"/>
    <property type="match status" value="1"/>
</dbReference>
<dbReference type="FunFam" id="1.20.120.1760:FF:000011">
    <property type="entry name" value="Cdp-diacylglycerol-inositol 3-phosphatidyltransferase pis"/>
    <property type="match status" value="1"/>
</dbReference>
<comment type="caution">
    <text evidence="11">The sequence shown here is derived from an EMBL/GenBank/DDBJ whole genome shotgun (WGS) entry which is preliminary data.</text>
</comment>
<evidence type="ECO:0000256" key="1">
    <source>
        <dbReference type="ARBA" id="ARBA00004141"/>
    </source>
</evidence>
<dbReference type="GO" id="GO:0005794">
    <property type="term" value="C:Golgi apparatus"/>
    <property type="evidence" value="ECO:0007669"/>
    <property type="project" value="TreeGrafter"/>
</dbReference>
<evidence type="ECO:0000256" key="9">
    <source>
        <dbReference type="SAM" id="MobiDB-lite"/>
    </source>
</evidence>
<evidence type="ECO:0000313" key="12">
    <source>
        <dbReference type="Proteomes" id="UP000076881"/>
    </source>
</evidence>
<accession>A0A168IER7</accession>
<dbReference type="InterPro" id="IPR048254">
    <property type="entry name" value="CDP_ALCOHOL_P_TRANSF_CS"/>
</dbReference>
<feature type="transmembrane region" description="Helical" evidence="10">
    <location>
        <begin position="274"/>
        <end position="293"/>
    </location>
</feature>
<feature type="compositionally biased region" description="Basic residues" evidence="9">
    <location>
        <begin position="1"/>
        <end position="11"/>
    </location>
</feature>
<dbReference type="GO" id="GO:0006661">
    <property type="term" value="P:phosphatidylinositol biosynthetic process"/>
    <property type="evidence" value="ECO:0007669"/>
    <property type="project" value="TreeGrafter"/>
</dbReference>
<feature type="transmembrane region" description="Helical" evidence="10">
    <location>
        <begin position="69"/>
        <end position="87"/>
    </location>
</feature>
<dbReference type="STRING" id="1081108.A0A168IER7"/>
<keyword evidence="3 10" id="KW-0812">Transmembrane</keyword>
<name>A0A168IER7_CORDF</name>
<comment type="subcellular location">
    <subcellularLocation>
        <location evidence="1">Membrane</location>
        <topology evidence="1">Multi-pass membrane protein</topology>
    </subcellularLocation>
</comment>
<feature type="transmembrane region" description="Helical" evidence="10">
    <location>
        <begin position="93"/>
        <end position="113"/>
    </location>
</feature>
<evidence type="ECO:0000256" key="6">
    <source>
        <dbReference type="ARBA" id="ARBA00023136"/>
    </source>
</evidence>
<dbReference type="InterPro" id="IPR043130">
    <property type="entry name" value="CDP-OH_PTrfase_TM_dom"/>
</dbReference>
<dbReference type="EMBL" id="AZHF01000002">
    <property type="protein sequence ID" value="OAA79175.1"/>
    <property type="molecule type" value="Genomic_DNA"/>
</dbReference>
<dbReference type="GO" id="GO:0003881">
    <property type="term" value="F:CDP-diacylglycerol-inositol 3-phosphatidyltransferase activity"/>
    <property type="evidence" value="ECO:0007669"/>
    <property type="project" value="TreeGrafter"/>
</dbReference>
<dbReference type="PROSITE" id="PS00379">
    <property type="entry name" value="CDP_ALCOHOL_P_TRANSF"/>
    <property type="match status" value="1"/>
</dbReference>
<dbReference type="Gene3D" id="1.20.120.1760">
    <property type="match status" value="1"/>
</dbReference>
<feature type="transmembrane region" description="Helical" evidence="10">
    <location>
        <begin position="198"/>
        <end position="217"/>
    </location>
</feature>
<comment type="similarity">
    <text evidence="8">Belongs to the CDP-alcohol phosphatidyltransferase class-I family.</text>
</comment>
<gene>
    <name evidence="11" type="ORF">LEL_02661</name>
</gene>
<evidence type="ECO:0000256" key="7">
    <source>
        <dbReference type="ARBA" id="ARBA00023264"/>
    </source>
</evidence>
<dbReference type="OrthoDB" id="10251079at2759"/>
<keyword evidence="7" id="KW-1208">Phospholipid metabolism</keyword>
<reference evidence="11 12" key="1">
    <citation type="journal article" date="2016" name="Genome Biol. Evol.">
        <title>Divergent and convergent evolution of fungal pathogenicity.</title>
        <authorList>
            <person name="Shang Y."/>
            <person name="Xiao G."/>
            <person name="Zheng P."/>
            <person name="Cen K."/>
            <person name="Zhan S."/>
            <person name="Wang C."/>
        </authorList>
    </citation>
    <scope>NUCLEOTIDE SEQUENCE [LARGE SCALE GENOMIC DNA]</scope>
    <source>
        <strain evidence="11 12">RCEF 1005</strain>
    </source>
</reference>
<evidence type="ECO:0000256" key="5">
    <source>
        <dbReference type="ARBA" id="ARBA00023098"/>
    </source>
</evidence>
<dbReference type="GO" id="GO:0016020">
    <property type="term" value="C:membrane"/>
    <property type="evidence" value="ECO:0007669"/>
    <property type="project" value="UniProtKB-SubCell"/>
</dbReference>
<feature type="transmembrane region" description="Helical" evidence="10">
    <location>
        <begin position="134"/>
        <end position="155"/>
    </location>
</feature>
<feature type="compositionally biased region" description="Polar residues" evidence="9">
    <location>
        <begin position="25"/>
        <end position="39"/>
    </location>
</feature>
<keyword evidence="5" id="KW-0443">Lipid metabolism</keyword>
<keyword evidence="6 10" id="KW-0472">Membrane</keyword>
<evidence type="ECO:0000256" key="2">
    <source>
        <dbReference type="ARBA" id="ARBA00022679"/>
    </source>
</evidence>